<gene>
    <name evidence="2" type="ORF">SAMN05444682_106193</name>
</gene>
<dbReference type="AlphaFoldDB" id="A0A1I3LZ31"/>
<dbReference type="InterPro" id="IPR017853">
    <property type="entry name" value="GH"/>
</dbReference>
<organism evidence="2 3">
    <name type="scientific">Parapedobacter indicus</name>
    <dbReference type="NCBI Taxonomy" id="1477437"/>
    <lineage>
        <taxon>Bacteria</taxon>
        <taxon>Pseudomonadati</taxon>
        <taxon>Bacteroidota</taxon>
        <taxon>Sphingobacteriia</taxon>
        <taxon>Sphingobacteriales</taxon>
        <taxon>Sphingobacteriaceae</taxon>
        <taxon>Parapedobacter</taxon>
    </lineage>
</organism>
<feature type="signal peptide" evidence="1">
    <location>
        <begin position="1"/>
        <end position="23"/>
    </location>
</feature>
<evidence type="ECO:0000313" key="3">
    <source>
        <dbReference type="Proteomes" id="UP000198670"/>
    </source>
</evidence>
<evidence type="ECO:0008006" key="4">
    <source>
        <dbReference type="Google" id="ProtNLM"/>
    </source>
</evidence>
<dbReference type="SUPFAM" id="SSF51445">
    <property type="entry name" value="(Trans)glycosidases"/>
    <property type="match status" value="1"/>
</dbReference>
<dbReference type="STRING" id="1477437.SAMN05444682_106193"/>
<keyword evidence="3" id="KW-1185">Reference proteome</keyword>
<feature type="chain" id="PRO_5011624256" description="Glycosyl hydrolase family 20, domain 2" evidence="1">
    <location>
        <begin position="24"/>
        <end position="870"/>
    </location>
</feature>
<sequence>MKSLNCLRALLVAFTLIFSQAYAASPGMDVSIITDTQLSPVARHGLTKLIEAIQQKQLHVETLTSTGNAKGRMMLITGIAHGNGLAARLLKEGNHSVPETKESLTIWNTTWQNKPVTVISGYDDSGLMYGLLDVANRISWSTESSDPLHFVTEVTSEPDIKERGIAMYTMHRRYWESRFYDENFWVRYFDMMAQNRLNMLEILFGYENGGFMAPCYPYFFNVDGYPGVKMADITAEQQQKNVATMNRLIKMAHDRGIGIRLGIWDHIYRGGVQAGGNPDFEYREGHPLPWQVTGLDSTNLNRYTKAAFAKFLKTFPELDAILFKTNNESGLKQSELHEFSLNFFQTVKETAPDMFIDIHGKGITDALIKNAIDMGLNFRIAPKFWMEQMGLPYSPTHINREDQKNRRHGYADMLRYPQHYQVLWKLWNGGSNRVFLWGDPEYVRRFAASSHLYNSDAYAVYEPMATKMESQVHDAEPFQLLNPPYPYYTYEFERYWHFYQTFGLVGYDPHTPDDVWDKEFAKRFGEKAGPLIRSALHEASWVLPRIVGACYPYSFFPTTSAWPEKQRLGDLPLYASAEGSDLQQFASFDEEAQVLLGKLETAKTLPSTTSEWLARLSASIKEKVAEAEELIGDQNNKEFHATVTDLKMLADLALYHSRRVPAAVSYCLFLRTQDVSALDDAIAYEEKAAEAWSQLVNAAGDLYADPILIGKKPLSGHWKDELVMLNNGVEKLKEERLRFKPDGQVTQSPGYKPADDPENSNYFVIRHQAPDSAAVGKPITLQVHVQAPGGLKWVRLQYRAVNQYKDFEMLPMVTTGEKNMFQATIPAGQIDPQYDLMYVIEVMDANGKGFIYPNVNKETPYKIIHLKRGV</sequence>
<dbReference type="OrthoDB" id="779687at2"/>
<dbReference type="RefSeq" id="WP_090627655.1">
    <property type="nucleotide sequence ID" value="NZ_FOQO01000006.1"/>
</dbReference>
<reference evidence="2 3" key="1">
    <citation type="submission" date="2016-10" db="EMBL/GenBank/DDBJ databases">
        <authorList>
            <person name="de Groot N.N."/>
        </authorList>
    </citation>
    <scope>NUCLEOTIDE SEQUENCE [LARGE SCALE GENOMIC DNA]</scope>
    <source>
        <strain evidence="2 3">RK1</strain>
    </source>
</reference>
<dbReference type="Proteomes" id="UP000198670">
    <property type="component" value="Unassembled WGS sequence"/>
</dbReference>
<protein>
    <recommendedName>
        <fullName evidence="4">Glycosyl hydrolase family 20, domain 2</fullName>
    </recommendedName>
</protein>
<evidence type="ECO:0000313" key="2">
    <source>
        <dbReference type="EMBL" id="SFI90024.1"/>
    </source>
</evidence>
<evidence type="ECO:0000256" key="1">
    <source>
        <dbReference type="SAM" id="SignalP"/>
    </source>
</evidence>
<proteinExistence type="predicted"/>
<name>A0A1I3LZ31_9SPHI</name>
<dbReference type="EMBL" id="FOQO01000006">
    <property type="protein sequence ID" value="SFI90024.1"/>
    <property type="molecule type" value="Genomic_DNA"/>
</dbReference>
<accession>A0A1I3LZ31</accession>
<keyword evidence="1" id="KW-0732">Signal</keyword>